<dbReference type="Proteomes" id="UP000068382">
    <property type="component" value="Unassembled WGS sequence"/>
</dbReference>
<reference evidence="4 5" key="1">
    <citation type="submission" date="2015-12" db="EMBL/GenBank/DDBJ databases">
        <title>Genome sequence of the marine Rhodobacteraceae strain O3.65, Candidatus Tritonibacter horizontis.</title>
        <authorList>
            <person name="Poehlein A."/>
            <person name="Giebel H.A."/>
            <person name="Voget S."/>
            <person name="Brinkhoff T."/>
        </authorList>
    </citation>
    <scope>NUCLEOTIDE SEQUENCE [LARGE SCALE GENOMIC DNA]</scope>
    <source>
        <strain evidence="4 5">O3.65</strain>
    </source>
</reference>
<evidence type="ECO:0000256" key="2">
    <source>
        <dbReference type="ARBA" id="ARBA00022723"/>
    </source>
</evidence>
<dbReference type="GO" id="GO:0019752">
    <property type="term" value="P:carboxylic acid metabolic process"/>
    <property type="evidence" value="ECO:0007669"/>
    <property type="project" value="UniProtKB-ARBA"/>
</dbReference>
<dbReference type="GO" id="GO:0016853">
    <property type="term" value="F:isomerase activity"/>
    <property type="evidence" value="ECO:0007669"/>
    <property type="project" value="UniProtKB-ARBA"/>
</dbReference>
<comment type="caution">
    <text evidence="4">The sequence shown here is derived from an EMBL/GenBank/DDBJ whole genome shotgun (WGS) entry which is preliminary data.</text>
</comment>
<evidence type="ECO:0000256" key="1">
    <source>
        <dbReference type="ARBA" id="ARBA00010211"/>
    </source>
</evidence>
<accession>A0A132BSP0</accession>
<dbReference type="InterPro" id="IPR011234">
    <property type="entry name" value="Fumarylacetoacetase-like_C"/>
</dbReference>
<dbReference type="GO" id="GO:0046872">
    <property type="term" value="F:metal ion binding"/>
    <property type="evidence" value="ECO:0007669"/>
    <property type="project" value="UniProtKB-KW"/>
</dbReference>
<sequence>MKFASFAKDGQSGLAIETADGFRGLLADAPGFPGDLLSLIRAGGAALTDAGECLAKGEVVDVDAVTLLPPVSAPEKIVCVGLNYRDHSAESGFAQPEFPTLFGRFNSSLIGHGAPILRPEVSEQLDYEGELAVVIGRVARNVSAAEALDYVSGYSIFNDASVRDYQTKAPQWTAGKNFDDTGAFGPWFVTADALPRGCLGLSLITRLNGQVVQEAQIDQMVFSVAQIISICSSFMTLKPGDVIVTGTPSGVGLAREPQLWMKEGDVCEVEITGLGTLSNPIRNAAPLAKSA</sequence>
<dbReference type="AlphaFoldDB" id="A0A132BSP0"/>
<keyword evidence="5" id="KW-1185">Reference proteome</keyword>
<dbReference type="Pfam" id="PF01557">
    <property type="entry name" value="FAA_hydrolase"/>
    <property type="match status" value="1"/>
</dbReference>
<dbReference type="PANTHER" id="PTHR42796:SF4">
    <property type="entry name" value="FUMARYLACETOACETATE HYDROLASE DOMAIN-CONTAINING PROTEIN 2A"/>
    <property type="match status" value="1"/>
</dbReference>
<dbReference type="PANTHER" id="PTHR42796">
    <property type="entry name" value="FUMARYLACETOACETATE HYDROLASE DOMAIN-CONTAINING PROTEIN 2A-RELATED"/>
    <property type="match status" value="1"/>
</dbReference>
<dbReference type="PATRIC" id="fig|1768241.3.peg.4509"/>
<dbReference type="InterPro" id="IPR036663">
    <property type="entry name" value="Fumarylacetoacetase_C_sf"/>
</dbReference>
<keyword evidence="2" id="KW-0479">Metal-binding</keyword>
<organism evidence="4 5">
    <name type="scientific">Tritonibacter horizontis</name>
    <dbReference type="NCBI Taxonomy" id="1768241"/>
    <lineage>
        <taxon>Bacteria</taxon>
        <taxon>Pseudomonadati</taxon>
        <taxon>Pseudomonadota</taxon>
        <taxon>Alphaproteobacteria</taxon>
        <taxon>Rhodobacterales</taxon>
        <taxon>Paracoccaceae</taxon>
        <taxon>Tritonibacter</taxon>
    </lineage>
</organism>
<dbReference type="GO" id="GO:0050385">
    <property type="term" value="F:ureidoglycolate lyase activity"/>
    <property type="evidence" value="ECO:0007669"/>
    <property type="project" value="UniProtKB-EC"/>
</dbReference>
<dbReference type="FunFam" id="3.90.850.10:FF:000002">
    <property type="entry name" value="2-hydroxyhepta-2,4-diene-1,7-dioate isomerase"/>
    <property type="match status" value="1"/>
</dbReference>
<evidence type="ECO:0000313" key="4">
    <source>
        <dbReference type="EMBL" id="KUP90770.1"/>
    </source>
</evidence>
<proteinExistence type="inferred from homology"/>
<feature type="domain" description="Fumarylacetoacetase-like C-terminal" evidence="3">
    <location>
        <begin position="76"/>
        <end position="281"/>
    </location>
</feature>
<comment type="similarity">
    <text evidence="1">Belongs to the FAH family.</text>
</comment>
<dbReference type="Gene3D" id="3.90.850.10">
    <property type="entry name" value="Fumarylacetoacetase-like, C-terminal domain"/>
    <property type="match status" value="1"/>
</dbReference>
<evidence type="ECO:0000259" key="3">
    <source>
        <dbReference type="Pfam" id="PF01557"/>
    </source>
</evidence>
<dbReference type="EMBL" id="LPUY01000135">
    <property type="protein sequence ID" value="KUP90770.1"/>
    <property type="molecule type" value="Genomic_DNA"/>
</dbReference>
<dbReference type="RefSeq" id="WP_068248653.1">
    <property type="nucleotide sequence ID" value="NZ_LPUY01000135.1"/>
</dbReference>
<gene>
    <name evidence="4" type="ORF">TRIHO_43150</name>
</gene>
<dbReference type="OrthoDB" id="5197601at2"/>
<evidence type="ECO:0000313" key="5">
    <source>
        <dbReference type="Proteomes" id="UP000068382"/>
    </source>
</evidence>
<name>A0A132BSP0_9RHOB</name>
<protein>
    <submittedName>
        <fullName evidence="4">Ureidoglycolate lyase</fullName>
        <ecNumber evidence="4">4.3.2.3</ecNumber>
    </submittedName>
</protein>
<dbReference type="SUPFAM" id="SSF56529">
    <property type="entry name" value="FAH"/>
    <property type="match status" value="1"/>
</dbReference>
<dbReference type="InterPro" id="IPR051121">
    <property type="entry name" value="FAH"/>
</dbReference>
<keyword evidence="4" id="KW-0456">Lyase</keyword>
<dbReference type="EC" id="4.3.2.3" evidence="4"/>